<dbReference type="STRING" id="49451.A0A1J6KLA6"/>
<dbReference type="OMA" id="PANYRIC"/>
<dbReference type="SMART" id="SM00248">
    <property type="entry name" value="ANK"/>
    <property type="match status" value="5"/>
</dbReference>
<dbReference type="PROSITE" id="PS50088">
    <property type="entry name" value="ANK_REPEAT"/>
    <property type="match status" value="1"/>
</dbReference>
<keyword evidence="3" id="KW-1133">Transmembrane helix</keyword>
<feature type="compositionally biased region" description="Polar residues" evidence="2">
    <location>
        <begin position="560"/>
        <end position="572"/>
    </location>
</feature>
<dbReference type="InterPro" id="IPR002110">
    <property type="entry name" value="Ankyrin_rpt"/>
</dbReference>
<accession>A0A1J6KLA6</accession>
<dbReference type="PANTHER" id="PTHR24177:SF470">
    <property type="entry name" value="ANKYRIN REPEAT PROTEIN"/>
    <property type="match status" value="1"/>
</dbReference>
<feature type="compositionally biased region" description="Basic and acidic residues" evidence="2">
    <location>
        <begin position="404"/>
        <end position="416"/>
    </location>
</feature>
<feature type="transmembrane region" description="Helical" evidence="3">
    <location>
        <begin position="773"/>
        <end position="796"/>
    </location>
</feature>
<keyword evidence="1" id="KW-0040">ANK repeat</keyword>
<gene>
    <name evidence="5" type="ORF">A4A49_39559</name>
</gene>
<dbReference type="GO" id="GO:0016020">
    <property type="term" value="C:membrane"/>
    <property type="evidence" value="ECO:0007669"/>
    <property type="project" value="TreeGrafter"/>
</dbReference>
<dbReference type="InterPro" id="IPR036770">
    <property type="entry name" value="Ankyrin_rpt-contain_sf"/>
</dbReference>
<dbReference type="AlphaFoldDB" id="A0A1J6KLA6"/>
<feature type="compositionally biased region" description="Basic and acidic residues" evidence="2">
    <location>
        <begin position="63"/>
        <end position="74"/>
    </location>
</feature>
<feature type="compositionally biased region" description="Polar residues" evidence="2">
    <location>
        <begin position="417"/>
        <end position="430"/>
    </location>
</feature>
<feature type="region of interest" description="Disordered" evidence="2">
    <location>
        <begin position="534"/>
        <end position="583"/>
    </location>
</feature>
<dbReference type="SMR" id="A0A1J6KLA6"/>
<evidence type="ECO:0000256" key="1">
    <source>
        <dbReference type="PROSITE-ProRule" id="PRU00023"/>
    </source>
</evidence>
<organism evidence="5 6">
    <name type="scientific">Nicotiana attenuata</name>
    <name type="common">Coyote tobacco</name>
    <dbReference type="NCBI Taxonomy" id="49451"/>
    <lineage>
        <taxon>Eukaryota</taxon>
        <taxon>Viridiplantae</taxon>
        <taxon>Streptophyta</taxon>
        <taxon>Embryophyta</taxon>
        <taxon>Tracheophyta</taxon>
        <taxon>Spermatophyta</taxon>
        <taxon>Magnoliopsida</taxon>
        <taxon>eudicotyledons</taxon>
        <taxon>Gunneridae</taxon>
        <taxon>Pentapetalae</taxon>
        <taxon>asterids</taxon>
        <taxon>lamiids</taxon>
        <taxon>Solanales</taxon>
        <taxon>Solanaceae</taxon>
        <taxon>Nicotianoideae</taxon>
        <taxon>Nicotianeae</taxon>
        <taxon>Nicotiana</taxon>
    </lineage>
</organism>
<feature type="compositionally biased region" description="Polar residues" evidence="2">
    <location>
        <begin position="1"/>
        <end position="16"/>
    </location>
</feature>
<proteinExistence type="predicted"/>
<sequence>MRLSHQSSVPGSSLTATHYHKEFSRDERLKQVVRMEPSGGLSETGKQETQPQISVLGMGTGRPSDELEEKEKKRTKDQLFQACMDNRWTEVKRQYINDKFAQESKLTKSEDTVLHLAISSYHPHRDDSLQQTHLDCIKDMVAKIPKEKRLCILKQKNEKGNTPLHLAAELGSVSIIACLVNPQEPELIWETNSKGETPLFVAAYRGRLDAFLYLHECCQNEKSRKDPIVLCRRGDGDNILHAAISGEYFKLAFQIIDRYGLLVNRLNSEGMSPLHFLSRMPQVFKSGSHFRYIDSIIYYCITVEDLKIEKYKTEGIEDTYRRLPDNWKLPDNYQTLVEFLELLWNGTANFLDYIKEICSGKQANKSKALTEETNVKRDKKSPGNQDDPENPPIPATTGVTNVNQDKKSPGNQDDSKNSPIPATTGVTNLNQDKKSPGNQDEPENPPAPAQGKRNGNLFPANYTTFINFVKLLMKIVLIVMGIGLQRTKKLEEKKKHHQWAVKIMELMIEKEESYKFYENTGEKPEDKDLYDQGLYKQIGKPPPAPPPTDINLEKAEEPSNIAQIKQPATSSTDNKKKDHIKSELPKTKATPLLVASKMGIVEMVKEILKKFPIAIQDTDSDEKNILLLAVEHRQTAVYNWLIGQKYPECVFYHVDKQENNAVHLAASFQKNDLWRIPGTALQLQGERKWYKYVKHTLPKQSYVRYNKKGQTPREIFRETHAKLLKEGTEWLVTTSNSFSVVAALIATVAFATASAVPGGADDYGRPHLESQPAFSVFSISSLVSLCFSVTALVFFLAILTSRCQHSDFEKDLPRKLLLGLTSLFASITAILVSFCAAHFFVLQDKLKKASFPIYGVTCIPVVFFAFNQFPLYVDLIRSYVQQLPLRSYKVFYTDSSGASSSDQKEGKEKDG</sequence>
<evidence type="ECO:0000256" key="2">
    <source>
        <dbReference type="SAM" id="MobiDB-lite"/>
    </source>
</evidence>
<evidence type="ECO:0000313" key="6">
    <source>
        <dbReference type="Proteomes" id="UP000187609"/>
    </source>
</evidence>
<reference evidence="5" key="1">
    <citation type="submission" date="2016-11" db="EMBL/GenBank/DDBJ databases">
        <title>The genome of Nicotiana attenuata.</title>
        <authorList>
            <person name="Xu S."/>
            <person name="Brockmoeller T."/>
            <person name="Gaquerel E."/>
            <person name="Navarro A."/>
            <person name="Kuhl H."/>
            <person name="Gase K."/>
            <person name="Ling Z."/>
            <person name="Zhou W."/>
            <person name="Kreitzer C."/>
            <person name="Stanke M."/>
            <person name="Tang H."/>
            <person name="Lyons E."/>
            <person name="Pandey P."/>
            <person name="Pandey S.P."/>
            <person name="Timmermann B."/>
            <person name="Baldwin I.T."/>
        </authorList>
    </citation>
    <scope>NUCLEOTIDE SEQUENCE [LARGE SCALE GENOMIC DNA]</scope>
    <source>
        <strain evidence="5">UT</strain>
    </source>
</reference>
<feature type="region of interest" description="Disordered" evidence="2">
    <location>
        <begin position="1"/>
        <end position="74"/>
    </location>
</feature>
<comment type="caution">
    <text evidence="5">The sequence shown here is derived from an EMBL/GenBank/DDBJ whole genome shotgun (WGS) entry which is preliminary data.</text>
</comment>
<evidence type="ECO:0000259" key="4">
    <source>
        <dbReference type="Pfam" id="PF13962"/>
    </source>
</evidence>
<protein>
    <recommendedName>
        <fullName evidence="4">PGG domain-containing protein</fullName>
    </recommendedName>
</protein>
<feature type="region of interest" description="Disordered" evidence="2">
    <location>
        <begin position="364"/>
        <end position="455"/>
    </location>
</feature>
<keyword evidence="3" id="KW-0812">Transmembrane</keyword>
<keyword evidence="6" id="KW-1185">Reference proteome</keyword>
<dbReference type="SUPFAM" id="SSF48403">
    <property type="entry name" value="Ankyrin repeat"/>
    <property type="match status" value="1"/>
</dbReference>
<feature type="repeat" description="ANK" evidence="1">
    <location>
        <begin position="159"/>
        <end position="181"/>
    </location>
</feature>
<feature type="transmembrane region" description="Helical" evidence="3">
    <location>
        <begin position="730"/>
        <end position="753"/>
    </location>
</feature>
<dbReference type="Pfam" id="PF12796">
    <property type="entry name" value="Ank_2"/>
    <property type="match status" value="1"/>
</dbReference>
<evidence type="ECO:0000256" key="3">
    <source>
        <dbReference type="SAM" id="Phobius"/>
    </source>
</evidence>
<feature type="domain" description="PGG" evidence="4">
    <location>
        <begin position="729"/>
        <end position="840"/>
    </location>
</feature>
<dbReference type="InterPro" id="IPR026961">
    <property type="entry name" value="PGG_dom"/>
</dbReference>
<dbReference type="PANTHER" id="PTHR24177">
    <property type="entry name" value="CASKIN"/>
    <property type="match status" value="1"/>
</dbReference>
<dbReference type="EMBL" id="MJEQ01005864">
    <property type="protein sequence ID" value="OIT20017.1"/>
    <property type="molecule type" value="Genomic_DNA"/>
</dbReference>
<dbReference type="Proteomes" id="UP000187609">
    <property type="component" value="Unassembled WGS sequence"/>
</dbReference>
<feature type="compositionally biased region" description="Basic and acidic residues" evidence="2">
    <location>
        <begin position="573"/>
        <end position="583"/>
    </location>
</feature>
<evidence type="ECO:0000313" key="5">
    <source>
        <dbReference type="EMBL" id="OIT20017.1"/>
    </source>
</evidence>
<feature type="transmembrane region" description="Helical" evidence="3">
    <location>
        <begin position="853"/>
        <end position="873"/>
    </location>
</feature>
<name>A0A1J6KLA6_NICAT</name>
<dbReference type="Pfam" id="PF13962">
    <property type="entry name" value="PGG"/>
    <property type="match status" value="1"/>
</dbReference>
<dbReference type="PROSITE" id="PS50297">
    <property type="entry name" value="ANK_REP_REGION"/>
    <property type="match status" value="1"/>
</dbReference>
<feature type="transmembrane region" description="Helical" evidence="3">
    <location>
        <begin position="462"/>
        <end position="484"/>
    </location>
</feature>
<dbReference type="Gramene" id="OIT20017">
    <property type="protein sequence ID" value="OIT20017"/>
    <property type="gene ID" value="A4A49_39559"/>
</dbReference>
<feature type="compositionally biased region" description="Basic and acidic residues" evidence="2">
    <location>
        <begin position="19"/>
        <end position="30"/>
    </location>
</feature>
<keyword evidence="3" id="KW-0472">Membrane</keyword>
<feature type="transmembrane region" description="Helical" evidence="3">
    <location>
        <begin position="816"/>
        <end position="841"/>
    </location>
</feature>
<dbReference type="Gene3D" id="1.25.40.20">
    <property type="entry name" value="Ankyrin repeat-containing domain"/>
    <property type="match status" value="3"/>
</dbReference>